<dbReference type="InParanoid" id="A0A165CXS5"/>
<dbReference type="Proteomes" id="UP000077266">
    <property type="component" value="Unassembled WGS sequence"/>
</dbReference>
<gene>
    <name evidence="2" type="ORF">EXIGLDRAFT_777619</name>
</gene>
<proteinExistence type="predicted"/>
<accession>A0A165CXS5</accession>
<feature type="region of interest" description="Disordered" evidence="1">
    <location>
        <begin position="454"/>
        <end position="483"/>
    </location>
</feature>
<protein>
    <submittedName>
        <fullName evidence="2">Uncharacterized protein</fullName>
    </submittedName>
</protein>
<feature type="region of interest" description="Disordered" evidence="1">
    <location>
        <begin position="214"/>
        <end position="354"/>
    </location>
</feature>
<dbReference type="AlphaFoldDB" id="A0A165CXS5"/>
<organism evidence="2 3">
    <name type="scientific">Exidia glandulosa HHB12029</name>
    <dbReference type="NCBI Taxonomy" id="1314781"/>
    <lineage>
        <taxon>Eukaryota</taxon>
        <taxon>Fungi</taxon>
        <taxon>Dikarya</taxon>
        <taxon>Basidiomycota</taxon>
        <taxon>Agaricomycotina</taxon>
        <taxon>Agaricomycetes</taxon>
        <taxon>Auriculariales</taxon>
        <taxon>Exidiaceae</taxon>
        <taxon>Exidia</taxon>
    </lineage>
</organism>
<dbReference type="EMBL" id="KV426274">
    <property type="protein sequence ID" value="KZV83387.1"/>
    <property type="molecule type" value="Genomic_DNA"/>
</dbReference>
<feature type="compositionally biased region" description="Pro residues" evidence="1">
    <location>
        <begin position="305"/>
        <end position="316"/>
    </location>
</feature>
<reference evidence="2 3" key="1">
    <citation type="journal article" date="2016" name="Mol. Biol. Evol.">
        <title>Comparative Genomics of Early-Diverging Mushroom-Forming Fungi Provides Insights into the Origins of Lignocellulose Decay Capabilities.</title>
        <authorList>
            <person name="Nagy L.G."/>
            <person name="Riley R."/>
            <person name="Tritt A."/>
            <person name="Adam C."/>
            <person name="Daum C."/>
            <person name="Floudas D."/>
            <person name="Sun H."/>
            <person name="Yadav J.S."/>
            <person name="Pangilinan J."/>
            <person name="Larsson K.H."/>
            <person name="Matsuura K."/>
            <person name="Barry K."/>
            <person name="Labutti K."/>
            <person name="Kuo R."/>
            <person name="Ohm R.A."/>
            <person name="Bhattacharya S.S."/>
            <person name="Shirouzu T."/>
            <person name="Yoshinaga Y."/>
            <person name="Martin F.M."/>
            <person name="Grigoriev I.V."/>
            <person name="Hibbett D.S."/>
        </authorList>
    </citation>
    <scope>NUCLEOTIDE SEQUENCE [LARGE SCALE GENOMIC DNA]</scope>
    <source>
        <strain evidence="2 3">HHB12029</strain>
    </source>
</reference>
<sequence length="483" mass="54092">MTRGDDESLRVFGRTQHYINFSAHAVTVMSYTMSWWTPLPPRSPRTNAARALLPPAEIQTVQAVRRAVREARPTLPELRRYEPRFVHEDGTWREHHLAQADWRQTHLLRTMDTTPPSDVDAEVIAALSQEAHARWQAQIDETEAKRRELEDERCRTIAEGRPWAPPAPPDWVVSARREWLESERAAAGGRLRNARHRWAWTTPVWSHLLYDPSEADELPESTPPTSRVVEAGAGWSPPTSRGVQVGSGWAQEDIMSWDQGGWGGSAAIPDPTFAWGQPGPPRPPPSWDDLIAPPDAPTAAAAAPAPAPPPPAPTPAPALAAPAPAPAPRRRPRPRNLPPRVSREMGRPRSPPYVEGPLVEFKLPDGEGFFPAQPLVYGTPRLRYEFEHEVVNRAKGDYRVVVDRCKAPGCSVHWPCRECCRHPAAHFFLLGEKYLDCNAPDLYDIDRDTECGSLFDPLSPPGSPGRYESYESSEYEEDEEPRF</sequence>
<feature type="compositionally biased region" description="Acidic residues" evidence="1">
    <location>
        <begin position="471"/>
        <end position="483"/>
    </location>
</feature>
<name>A0A165CXS5_EXIGL</name>
<keyword evidence="3" id="KW-1185">Reference proteome</keyword>
<evidence type="ECO:0000256" key="1">
    <source>
        <dbReference type="SAM" id="MobiDB-lite"/>
    </source>
</evidence>
<evidence type="ECO:0000313" key="3">
    <source>
        <dbReference type="Proteomes" id="UP000077266"/>
    </source>
</evidence>
<evidence type="ECO:0000313" key="2">
    <source>
        <dbReference type="EMBL" id="KZV83387.1"/>
    </source>
</evidence>